<protein>
    <recommendedName>
        <fullName evidence="1">Major tropism determinant N-terminal domain-containing protein</fullName>
    </recommendedName>
</protein>
<dbReference type="InterPro" id="IPR041352">
    <property type="entry name" value="Mtd_N"/>
</dbReference>
<reference evidence="2 3" key="1">
    <citation type="submission" date="2023-07" db="EMBL/GenBank/DDBJ databases">
        <authorList>
            <person name="Lian W.-H."/>
        </authorList>
    </citation>
    <scope>NUCLEOTIDE SEQUENCE [LARGE SCALE GENOMIC DNA]</scope>
    <source>
        <strain evidence="2 3">SYSU DXS3180</strain>
    </source>
</reference>
<dbReference type="Pfam" id="PF18454">
    <property type="entry name" value="Mtd_N"/>
    <property type="match status" value="1"/>
</dbReference>
<evidence type="ECO:0000313" key="3">
    <source>
        <dbReference type="Proteomes" id="UP001560573"/>
    </source>
</evidence>
<feature type="domain" description="Major tropism determinant N-terminal" evidence="1">
    <location>
        <begin position="4"/>
        <end position="40"/>
    </location>
</feature>
<dbReference type="RefSeq" id="WP_369332678.1">
    <property type="nucleotide sequence ID" value="NZ_JAULBC010000015.1"/>
</dbReference>
<gene>
    <name evidence="2" type="ORF">QTN47_27380</name>
</gene>
<comment type="caution">
    <text evidence="2">The sequence shown here is derived from an EMBL/GenBank/DDBJ whole genome shotgun (WGS) entry which is preliminary data.</text>
</comment>
<accession>A0ABV3ZMZ4</accession>
<evidence type="ECO:0000259" key="1">
    <source>
        <dbReference type="Pfam" id="PF18454"/>
    </source>
</evidence>
<keyword evidence="3" id="KW-1185">Reference proteome</keyword>
<organism evidence="2 3">
    <name type="scientific">Danxiaibacter flavus</name>
    <dbReference type="NCBI Taxonomy" id="3049108"/>
    <lineage>
        <taxon>Bacteria</taxon>
        <taxon>Pseudomonadati</taxon>
        <taxon>Bacteroidota</taxon>
        <taxon>Chitinophagia</taxon>
        <taxon>Chitinophagales</taxon>
        <taxon>Chitinophagaceae</taxon>
        <taxon>Danxiaibacter</taxon>
    </lineage>
</organism>
<dbReference type="EMBL" id="JAULBC010000015">
    <property type="protein sequence ID" value="MEX6691262.1"/>
    <property type="molecule type" value="Genomic_DNA"/>
</dbReference>
<sequence>MADVQFIGKTTEELATFVGRPRQVVINTDTGQMIVCDGQTPGGIPQAKATGFSGTVAVTSGNLTVVNGSIVSGLITG</sequence>
<name>A0ABV3ZMZ4_9BACT</name>
<evidence type="ECO:0000313" key="2">
    <source>
        <dbReference type="EMBL" id="MEX6691262.1"/>
    </source>
</evidence>
<dbReference type="Gene3D" id="2.10.10.30">
    <property type="match status" value="1"/>
</dbReference>
<dbReference type="Proteomes" id="UP001560573">
    <property type="component" value="Unassembled WGS sequence"/>
</dbReference>
<proteinExistence type="predicted"/>